<dbReference type="RefSeq" id="WP_069965385.1">
    <property type="nucleotide sequence ID" value="NZ_CM124774.1"/>
</dbReference>
<evidence type="ECO:0000313" key="6">
    <source>
        <dbReference type="EMBL" id="OEJ77005.1"/>
    </source>
</evidence>
<dbReference type="PANTHER" id="PTHR30006:SF15">
    <property type="entry name" value="IRON-UTILIZATION PERIPLASMIC PROTEIN"/>
    <property type="match status" value="1"/>
</dbReference>
<organism evidence="6">
    <name type="scientific">Desertifilum tharense IPPAS B-1220</name>
    <dbReference type="NCBI Taxonomy" id="1781255"/>
    <lineage>
        <taxon>Bacteria</taxon>
        <taxon>Bacillati</taxon>
        <taxon>Cyanobacteriota</taxon>
        <taxon>Cyanophyceae</taxon>
        <taxon>Desertifilales</taxon>
        <taxon>Desertifilaceae</taxon>
        <taxon>Desertifilum</taxon>
    </lineage>
</organism>
<dbReference type="InterPro" id="IPR006311">
    <property type="entry name" value="TAT_signal"/>
</dbReference>
<dbReference type="GO" id="GO:0030288">
    <property type="term" value="C:outer membrane-bounded periplasmic space"/>
    <property type="evidence" value="ECO:0007669"/>
    <property type="project" value="TreeGrafter"/>
</dbReference>
<comment type="similarity">
    <text evidence="1">Belongs to the bacterial solute-binding protein 1 family.</text>
</comment>
<evidence type="ECO:0000256" key="4">
    <source>
        <dbReference type="PIRSR" id="PIRSR002825-1"/>
    </source>
</evidence>
<keyword evidence="4" id="KW-0479">Metal-binding</keyword>
<feature type="signal peptide" evidence="5">
    <location>
        <begin position="1"/>
        <end position="16"/>
    </location>
</feature>
<keyword evidence="4" id="KW-0408">Iron</keyword>
<dbReference type="SUPFAM" id="SSF53850">
    <property type="entry name" value="Periplasmic binding protein-like II"/>
    <property type="match status" value="1"/>
</dbReference>
<sequence>MKITRRVFLATGTAMAAVAAGQLGRKTPAVAQSGVVNVYSARHYDTDDQLYEGFTQRTGIRVNLVEANADQLIERINSEGANSPADVLITVDAGRLWRAREAGVLQPINSTTLNAAIPSSLRDPEGYWFGLTKRARVIYYDRNKVNPAQLSTYEDLADPKWRGKLLIRSSGNIYNQSLTGAILAAHGPERTLEWARGIAANLARSPEGGDTDQIKAVAAGVGEIAVANTYYYVRLMRSDNAADREVTEKVGVFFPNQRDRGTHVNISGAGVVRTAPNRQGAIQFIEYLASPEAQEMFADGNNEYPVLAGMNANSMVKSLGEFRSDSLNAAVFGRNNPEALRIMDQAGWR</sequence>
<feature type="binding site" evidence="4">
    <location>
        <position position="230"/>
    </location>
    <ligand>
        <name>Fe cation</name>
        <dbReference type="ChEBI" id="CHEBI:24875"/>
    </ligand>
</feature>
<evidence type="ECO:0000256" key="5">
    <source>
        <dbReference type="SAM" id="SignalP"/>
    </source>
</evidence>
<dbReference type="PIRSF" id="PIRSF002825">
    <property type="entry name" value="CfbpA"/>
    <property type="match status" value="1"/>
</dbReference>
<evidence type="ECO:0000256" key="1">
    <source>
        <dbReference type="ARBA" id="ARBA00008520"/>
    </source>
</evidence>
<evidence type="ECO:0000256" key="3">
    <source>
        <dbReference type="ARBA" id="ARBA00022729"/>
    </source>
</evidence>
<accession>A0A1E5QQQ0</accession>
<reference evidence="6" key="1">
    <citation type="submission" date="2016-09" db="EMBL/GenBank/DDBJ databases">
        <title>Draft genome of thermotolerant cyanobacterium Desertifilum sp. strain IPPAS B-1220.</title>
        <authorList>
            <person name="Sinetova M.A."/>
            <person name="Bolakhan K."/>
            <person name="Zayadan B.K."/>
            <person name="Mironov K.S."/>
            <person name="Ustinova V."/>
            <person name="Kupriyanova E.V."/>
            <person name="Sidorov R.A."/>
            <person name="Skrypnik A.N."/>
            <person name="Gogoleva N.E."/>
            <person name="Gogolev Y.V."/>
            <person name="Los D.A."/>
        </authorList>
    </citation>
    <scope>NUCLEOTIDE SEQUENCE [LARGE SCALE GENOMIC DNA]</scope>
    <source>
        <strain evidence="6">IPPAS B-1220</strain>
    </source>
</reference>
<dbReference type="GO" id="GO:0046872">
    <property type="term" value="F:metal ion binding"/>
    <property type="evidence" value="ECO:0007669"/>
    <property type="project" value="UniProtKB-KW"/>
</dbReference>
<protein>
    <submittedName>
        <fullName evidence="6">Fe(3+) ABC transporter substrate-binding protein</fullName>
    </submittedName>
</protein>
<dbReference type="Gene3D" id="3.40.190.10">
    <property type="entry name" value="Periplasmic binding protein-like II"/>
    <property type="match status" value="2"/>
</dbReference>
<gene>
    <name evidence="6" type="ORF">BH720_01505</name>
</gene>
<dbReference type="EMBL" id="MJGC01000021">
    <property type="protein sequence ID" value="OEJ77005.1"/>
    <property type="molecule type" value="Genomic_DNA"/>
</dbReference>
<dbReference type="Pfam" id="PF13343">
    <property type="entry name" value="SBP_bac_6"/>
    <property type="match status" value="1"/>
</dbReference>
<feature type="binding site" evidence="4">
    <location>
        <position position="231"/>
    </location>
    <ligand>
        <name>Fe cation</name>
        <dbReference type="ChEBI" id="CHEBI:24875"/>
    </ligand>
</feature>
<keyword evidence="2" id="KW-0410">Iron transport</keyword>
<dbReference type="OrthoDB" id="9769319at2"/>
<name>A0A1E5QQQ0_9CYAN</name>
<feature type="binding site" evidence="4">
    <location>
        <position position="43"/>
    </location>
    <ligand>
        <name>Fe cation</name>
        <dbReference type="ChEBI" id="CHEBI:24875"/>
    </ligand>
</feature>
<keyword evidence="3 5" id="KW-0732">Signal</keyword>
<keyword evidence="2" id="KW-0406">Ion transport</keyword>
<evidence type="ECO:0000256" key="2">
    <source>
        <dbReference type="ARBA" id="ARBA00022496"/>
    </source>
</evidence>
<dbReference type="GO" id="GO:0006826">
    <property type="term" value="P:iron ion transport"/>
    <property type="evidence" value="ECO:0007669"/>
    <property type="project" value="UniProtKB-KW"/>
</dbReference>
<dbReference type="AlphaFoldDB" id="A0A1E5QQQ0"/>
<comment type="caution">
    <text evidence="6">The sequence shown here is derived from an EMBL/GenBank/DDBJ whole genome shotgun (WGS) entry which is preliminary data.</text>
</comment>
<feature type="chain" id="PRO_5009184428" evidence="5">
    <location>
        <begin position="17"/>
        <end position="349"/>
    </location>
</feature>
<dbReference type="InterPro" id="IPR026045">
    <property type="entry name" value="Ferric-bd"/>
</dbReference>
<dbReference type="PANTHER" id="PTHR30006">
    <property type="entry name" value="THIAMINE-BINDING PERIPLASMIC PROTEIN-RELATED"/>
    <property type="match status" value="1"/>
</dbReference>
<dbReference type="STRING" id="1781255.BH720_01505"/>
<dbReference type="CDD" id="cd13542">
    <property type="entry name" value="PBP2_FutA1_ilke"/>
    <property type="match status" value="1"/>
</dbReference>
<dbReference type="PROSITE" id="PS51318">
    <property type="entry name" value="TAT"/>
    <property type="match status" value="1"/>
</dbReference>
<keyword evidence="2" id="KW-0813">Transport</keyword>
<proteinExistence type="inferred from homology"/>